<gene>
    <name evidence="13" type="ORF">ZOSMA_19G00170</name>
</gene>
<dbReference type="STRING" id="29655.A0A0K9PQB0"/>
<keyword evidence="6" id="KW-0804">Transcription</keyword>
<feature type="region of interest" description="Disordered" evidence="11">
    <location>
        <begin position="566"/>
        <end position="595"/>
    </location>
</feature>
<evidence type="ECO:0000256" key="9">
    <source>
        <dbReference type="ARBA" id="ARBA00083437"/>
    </source>
</evidence>
<keyword evidence="4" id="KW-0862">Zinc</keyword>
<accession>A0A0K9PQB0</accession>
<dbReference type="OMA" id="SHMGAPQ"/>
<dbReference type="InterPro" id="IPR036236">
    <property type="entry name" value="Znf_C2H2_sf"/>
</dbReference>
<dbReference type="SMART" id="SM00355">
    <property type="entry name" value="ZnF_C2H2"/>
    <property type="match status" value="3"/>
</dbReference>
<dbReference type="AlphaFoldDB" id="A0A0K9PQB0"/>
<dbReference type="Gene3D" id="3.30.160.60">
    <property type="entry name" value="Classic Zinc Finger"/>
    <property type="match status" value="2"/>
</dbReference>
<dbReference type="Pfam" id="PF22992">
    <property type="entry name" value="C2CH-4th_BIRD-IDD"/>
    <property type="match status" value="1"/>
</dbReference>
<evidence type="ECO:0000256" key="5">
    <source>
        <dbReference type="ARBA" id="ARBA00023015"/>
    </source>
</evidence>
<keyword evidence="1" id="KW-0479">Metal-binding</keyword>
<dbReference type="GO" id="GO:0008270">
    <property type="term" value="F:zinc ion binding"/>
    <property type="evidence" value="ECO:0007669"/>
    <property type="project" value="UniProtKB-KW"/>
</dbReference>
<dbReference type="InterPro" id="IPR055187">
    <property type="entry name" value="C2CH-3rd_BIRD-IDD"/>
</dbReference>
<dbReference type="Pfam" id="PF22996">
    <property type="entry name" value="C2H2-2nd_BIRD-IDD"/>
    <property type="match status" value="1"/>
</dbReference>
<dbReference type="InterPro" id="IPR031140">
    <property type="entry name" value="IDD1-16"/>
</dbReference>
<dbReference type="FunFam" id="3.30.160.60:FF:000131">
    <property type="entry name" value="protein indeterminate-domain 5, chloroplastic-like"/>
    <property type="match status" value="1"/>
</dbReference>
<comment type="caution">
    <text evidence="13">The sequence shown here is derived from an EMBL/GenBank/DDBJ whole genome shotgun (WGS) entry which is preliminary data.</text>
</comment>
<sequence>MAAPSSSSPFFGIREDDLRTNIHTHMKQQQISEMVGPGPASSTGGAPPSGPLMAKKKRNLPGTPNPDAEVVALSPKTLMATNRFICEVCKKGFQREQNLQLHRRGHNLPWKLRQKSTKEVKRKVYLCPEPTCVHHDRSRALGDLTGIKKHFSRKHGEKKWKCDKCSKRYAVQSDWKAHSKTCGTREYRCDCGTLFSRRDSFITHRAFCDALAQESARIPTGMGINSTYLYLNNGNGNGNGNGISTVSLANINQMNTQRDQNHASNDVLRLGSRSGSQFGHLVGSNSPTVQSGPSSNGFFFGQHHQQDHHFQDDHPLLHNKPFHGGLMQPPDLQASSSNAHAGATNLFNLGFFSNSTRSSSSSQSNHLLMSDQFNSGSGSVNNEQGTLFSGSLIGAGGGDNNIYSTSLQNDSLLPQMSATALLQKAAQMGSTTSAGITPSSLPRSTKPSELSMTHFAGTGDHGSIRSQIENENNFQDLMNSLANGNAASMFGVANSGTTTAVFGNGGYEPNRTLGFDGYSSNFGEVTDDTKLHQSMNPARNMAGGGSDGLTRDFLGVAGMMRRDQQHNHHGLDIGSFDSKLKSNTNTRTFQGGNLQ</sequence>
<reference evidence="14" key="1">
    <citation type="journal article" date="2016" name="Nature">
        <title>The genome of the seagrass Zostera marina reveals angiosperm adaptation to the sea.</title>
        <authorList>
            <person name="Olsen J.L."/>
            <person name="Rouze P."/>
            <person name="Verhelst B."/>
            <person name="Lin Y.-C."/>
            <person name="Bayer T."/>
            <person name="Collen J."/>
            <person name="Dattolo E."/>
            <person name="De Paoli E."/>
            <person name="Dittami S."/>
            <person name="Maumus F."/>
            <person name="Michel G."/>
            <person name="Kersting A."/>
            <person name="Lauritano C."/>
            <person name="Lohaus R."/>
            <person name="Toepel M."/>
            <person name="Tonon T."/>
            <person name="Vanneste K."/>
            <person name="Amirebrahimi M."/>
            <person name="Brakel J."/>
            <person name="Bostroem C."/>
            <person name="Chovatia M."/>
            <person name="Grimwood J."/>
            <person name="Jenkins J.W."/>
            <person name="Jueterbock A."/>
            <person name="Mraz A."/>
            <person name="Stam W.T."/>
            <person name="Tice H."/>
            <person name="Bornberg-Bauer E."/>
            <person name="Green P.J."/>
            <person name="Pearson G.A."/>
            <person name="Procaccini G."/>
            <person name="Duarte C.M."/>
            <person name="Schmutz J."/>
            <person name="Reusch T.B.H."/>
            <person name="Van de Peer Y."/>
        </authorList>
    </citation>
    <scope>NUCLEOTIDE SEQUENCE [LARGE SCALE GENOMIC DNA]</scope>
    <source>
        <strain evidence="14">cv. Finnish</strain>
    </source>
</reference>
<dbReference type="InterPro" id="IPR055186">
    <property type="entry name" value="C2H2-2nd_BIRD-IDD"/>
</dbReference>
<dbReference type="GO" id="GO:0005634">
    <property type="term" value="C:nucleus"/>
    <property type="evidence" value="ECO:0000318"/>
    <property type="project" value="GO_Central"/>
</dbReference>
<dbReference type="PROSITE" id="PS50157">
    <property type="entry name" value="ZINC_FINGER_C2H2_2"/>
    <property type="match status" value="1"/>
</dbReference>
<evidence type="ECO:0000256" key="8">
    <source>
        <dbReference type="ARBA" id="ARBA00072973"/>
    </source>
</evidence>
<dbReference type="FunFam" id="3.30.160.60:FF:000554">
    <property type="entry name" value="protein indeterminate-domain 12-like"/>
    <property type="match status" value="1"/>
</dbReference>
<evidence type="ECO:0000313" key="13">
    <source>
        <dbReference type="EMBL" id="KMZ70435.1"/>
    </source>
</evidence>
<feature type="domain" description="C2H2-type" evidence="12">
    <location>
        <begin position="84"/>
        <end position="106"/>
    </location>
</feature>
<evidence type="ECO:0000313" key="14">
    <source>
        <dbReference type="Proteomes" id="UP000036987"/>
    </source>
</evidence>
<dbReference type="InterPro" id="IPR055185">
    <property type="entry name" value="C2CH-4th_BIRD-IDD"/>
</dbReference>
<dbReference type="EMBL" id="LFYR01000728">
    <property type="protein sequence ID" value="KMZ70435.1"/>
    <property type="molecule type" value="Genomic_DNA"/>
</dbReference>
<evidence type="ECO:0000256" key="2">
    <source>
        <dbReference type="ARBA" id="ARBA00022737"/>
    </source>
</evidence>
<dbReference type="InterPro" id="IPR013087">
    <property type="entry name" value="Znf_C2H2_type"/>
</dbReference>
<evidence type="ECO:0000259" key="12">
    <source>
        <dbReference type="PROSITE" id="PS50157"/>
    </source>
</evidence>
<evidence type="ECO:0000256" key="1">
    <source>
        <dbReference type="ARBA" id="ARBA00022723"/>
    </source>
</evidence>
<evidence type="ECO:0000256" key="7">
    <source>
        <dbReference type="ARBA" id="ARBA00059785"/>
    </source>
</evidence>
<keyword evidence="14" id="KW-1185">Reference proteome</keyword>
<evidence type="ECO:0000256" key="3">
    <source>
        <dbReference type="ARBA" id="ARBA00022771"/>
    </source>
</evidence>
<dbReference type="PROSITE" id="PS00028">
    <property type="entry name" value="ZINC_FINGER_C2H2_1"/>
    <property type="match status" value="1"/>
</dbReference>
<dbReference type="SUPFAM" id="SSF57667">
    <property type="entry name" value="beta-beta-alpha zinc fingers"/>
    <property type="match status" value="1"/>
</dbReference>
<dbReference type="PANTHER" id="PTHR10593:SF214">
    <property type="entry name" value="PROTEIN INDETERMINATE-DOMAIN 5, CHLOROPLASTIC"/>
    <property type="match status" value="1"/>
</dbReference>
<dbReference type="Proteomes" id="UP000036987">
    <property type="component" value="Unassembled WGS sequence"/>
</dbReference>
<dbReference type="PANTHER" id="PTHR10593">
    <property type="entry name" value="SERINE/THREONINE-PROTEIN KINASE RIO"/>
    <property type="match status" value="1"/>
</dbReference>
<protein>
    <recommendedName>
        <fullName evidence="8">Protein EARLY HEADING DATE 2</fullName>
    </recommendedName>
    <alternativeName>
        <fullName evidence="9">Protein RICE INDETERMINATE 1</fullName>
    </alternativeName>
</protein>
<organism evidence="13 14">
    <name type="scientific">Zostera marina</name>
    <name type="common">Eelgrass</name>
    <dbReference type="NCBI Taxonomy" id="29655"/>
    <lineage>
        <taxon>Eukaryota</taxon>
        <taxon>Viridiplantae</taxon>
        <taxon>Streptophyta</taxon>
        <taxon>Embryophyta</taxon>
        <taxon>Tracheophyta</taxon>
        <taxon>Spermatophyta</taxon>
        <taxon>Magnoliopsida</taxon>
        <taxon>Liliopsida</taxon>
        <taxon>Zosteraceae</taxon>
        <taxon>Zostera</taxon>
    </lineage>
</organism>
<evidence type="ECO:0000256" key="4">
    <source>
        <dbReference type="ARBA" id="ARBA00022833"/>
    </source>
</evidence>
<evidence type="ECO:0000256" key="10">
    <source>
        <dbReference type="PROSITE-ProRule" id="PRU00042"/>
    </source>
</evidence>
<proteinExistence type="predicted"/>
<dbReference type="Pfam" id="PF22995">
    <property type="entry name" value="C2CH-3rd_BIRD-IDD"/>
    <property type="match status" value="1"/>
</dbReference>
<name>A0A0K9PQB0_ZOSMR</name>
<comment type="function">
    <text evidence="7">Transcription activator that acts as a flowering master switch in both long and short days, independently of the circadian clock. Promotes flowering upstream of HD1 by up-regulating FTL1, FTL4, FTL5, FTL6, EHD1, HD3A and RFT1. Seems to repress FTL11 expression. May recognize the consensus motif 5'-TTTGTCGTAAT-3' in target gene promoters.</text>
</comment>
<keyword evidence="3 10" id="KW-0863">Zinc-finger</keyword>
<evidence type="ECO:0000256" key="6">
    <source>
        <dbReference type="ARBA" id="ARBA00023163"/>
    </source>
</evidence>
<dbReference type="OrthoDB" id="6354171at2759"/>
<feature type="compositionally biased region" description="Polar residues" evidence="11">
    <location>
        <begin position="581"/>
        <end position="595"/>
    </location>
</feature>
<dbReference type="GO" id="GO:0003700">
    <property type="term" value="F:DNA-binding transcription factor activity"/>
    <property type="evidence" value="ECO:0000318"/>
    <property type="project" value="GO_Central"/>
</dbReference>
<feature type="region of interest" description="Disordered" evidence="11">
    <location>
        <begin position="27"/>
        <end position="66"/>
    </location>
</feature>
<keyword evidence="2" id="KW-0677">Repeat</keyword>
<keyword evidence="5" id="KW-0805">Transcription regulation</keyword>
<evidence type="ECO:0000256" key="11">
    <source>
        <dbReference type="SAM" id="MobiDB-lite"/>
    </source>
</evidence>
<feature type="compositionally biased region" description="Low complexity" evidence="11">
    <location>
        <begin position="36"/>
        <end position="46"/>
    </location>
</feature>